<organism evidence="1 2">
    <name type="scientific">Alloprevotella tannerae</name>
    <dbReference type="NCBI Taxonomy" id="76122"/>
    <lineage>
        <taxon>Bacteria</taxon>
        <taxon>Pseudomonadati</taxon>
        <taxon>Bacteroidota</taxon>
        <taxon>Bacteroidia</taxon>
        <taxon>Bacteroidales</taxon>
        <taxon>Prevotellaceae</taxon>
        <taxon>Alloprevotella</taxon>
    </lineage>
</organism>
<dbReference type="RefSeq" id="WP_303762830.1">
    <property type="nucleotide sequence ID" value="NZ_JABZGR010000002.1"/>
</dbReference>
<dbReference type="SUPFAM" id="SSF56752">
    <property type="entry name" value="D-aminoacid aminotransferase-like PLP-dependent enzymes"/>
    <property type="match status" value="1"/>
</dbReference>
<dbReference type="InterPro" id="IPR043131">
    <property type="entry name" value="BCAT-like_N"/>
</dbReference>
<dbReference type="Pfam" id="PF01063">
    <property type="entry name" value="Aminotran_4"/>
    <property type="match status" value="1"/>
</dbReference>
<dbReference type="InterPro" id="IPR036038">
    <property type="entry name" value="Aminotransferase-like"/>
</dbReference>
<gene>
    <name evidence="1" type="ORF">HXK21_01580</name>
</gene>
<accession>A0A929RUY6</accession>
<evidence type="ECO:0000313" key="1">
    <source>
        <dbReference type="EMBL" id="MBF0969722.1"/>
    </source>
</evidence>
<dbReference type="AlphaFoldDB" id="A0A929RUY6"/>
<dbReference type="InterPro" id="IPR043132">
    <property type="entry name" value="BCAT-like_C"/>
</dbReference>
<name>A0A929RUY6_9BACT</name>
<comment type="caution">
    <text evidence="1">The sequence shown here is derived from an EMBL/GenBank/DDBJ whole genome shotgun (WGS) entry which is preliminary data.</text>
</comment>
<proteinExistence type="predicted"/>
<protein>
    <submittedName>
        <fullName evidence="1">Aminotransferase class IV</fullName>
    </submittedName>
</protein>
<dbReference type="InterPro" id="IPR001544">
    <property type="entry name" value="Aminotrans_IV"/>
</dbReference>
<reference evidence="1" key="1">
    <citation type="submission" date="2020-04" db="EMBL/GenBank/DDBJ databases">
        <title>Deep metagenomics examines the oral microbiome during advanced dental caries in children, revealing novel taxa and co-occurrences with host molecules.</title>
        <authorList>
            <person name="Baker J.L."/>
            <person name="Morton J.T."/>
            <person name="Dinis M."/>
            <person name="Alvarez R."/>
            <person name="Tran N.C."/>
            <person name="Knight R."/>
            <person name="Edlund A."/>
        </authorList>
    </citation>
    <scope>NUCLEOTIDE SEQUENCE</scope>
    <source>
        <strain evidence="1">JCVI_34_bin.1</strain>
    </source>
</reference>
<dbReference type="GO" id="GO:0008483">
    <property type="term" value="F:transaminase activity"/>
    <property type="evidence" value="ECO:0007669"/>
    <property type="project" value="UniProtKB-KW"/>
</dbReference>
<dbReference type="EMBL" id="JABZGR010000002">
    <property type="protein sequence ID" value="MBF0969722.1"/>
    <property type="molecule type" value="Genomic_DNA"/>
</dbReference>
<sequence length="205" mass="23152">MTDYLETLCWYRGFLRQPAYHVQRMEATLGFSLPFSADHLQHLAEQLAPPEAFGAEMRYKFRFIYNADGIQTASLSPYVPAVVNQLQLVEAPASLDYHLKYADRSGLDALKASLPTGVEPLIIQSGRITDTTYTNVAFLRQDCWYIPSSYLLAGTMRRFLLETQACRLADIRPETLSEYTHVCLINAMLKLGEVKLPIEAVLGQI</sequence>
<keyword evidence="1" id="KW-0032">Aminotransferase</keyword>
<dbReference type="Gene3D" id="3.30.470.10">
    <property type="match status" value="1"/>
</dbReference>
<dbReference type="Gene3D" id="3.20.10.10">
    <property type="entry name" value="D-amino Acid Aminotransferase, subunit A, domain 2"/>
    <property type="match status" value="1"/>
</dbReference>
<evidence type="ECO:0000313" key="2">
    <source>
        <dbReference type="Proteomes" id="UP000704068"/>
    </source>
</evidence>
<keyword evidence="1" id="KW-0808">Transferase</keyword>
<dbReference type="Proteomes" id="UP000704068">
    <property type="component" value="Unassembled WGS sequence"/>
</dbReference>